<feature type="domain" description="TadE-like" evidence="1">
    <location>
        <begin position="12"/>
        <end position="54"/>
    </location>
</feature>
<evidence type="ECO:0000313" key="3">
    <source>
        <dbReference type="Proteomes" id="UP000744555"/>
    </source>
</evidence>
<dbReference type="RefSeq" id="WP_262410562.1">
    <property type="nucleotide sequence ID" value="NZ_LZEU01000001.1"/>
</dbReference>
<reference evidence="2 3" key="1">
    <citation type="submission" date="2016-06" db="EMBL/GenBank/DDBJ databases">
        <authorList>
            <person name="Ramos C."/>
            <person name="Pintado A."/>
            <person name="Crespo-Gomez J.I."/>
        </authorList>
    </citation>
    <scope>NUCLEOTIDE SEQUENCE [LARGE SCALE GENOMIC DNA]</scope>
    <source>
        <strain evidence="2 3">AVO110</strain>
    </source>
</reference>
<gene>
    <name evidence="2" type="ORF">A9179_09375</name>
</gene>
<sequence length="165" mass="17447">MARAMHGNRQRGVAMVEFAIALPVLLLLLFGIAEFGRMLFQYNSLLQASRDASRYAASEAWNATLGRVELTSALQTQVKNIAVYGVPAPALGASPAVPCLTTGNVTVAAEGTTHVRVSVSFAFRPVLGDRTANDCNVSTAGLPNFFSNPIPLALTLNASVVMRAL</sequence>
<dbReference type="Proteomes" id="UP000744555">
    <property type="component" value="Unassembled WGS sequence"/>
</dbReference>
<evidence type="ECO:0000259" key="1">
    <source>
        <dbReference type="Pfam" id="PF07811"/>
    </source>
</evidence>
<proteinExistence type="predicted"/>
<accession>A0ABR7RYS8</accession>
<dbReference type="Pfam" id="PF07811">
    <property type="entry name" value="TadE"/>
    <property type="match status" value="1"/>
</dbReference>
<organism evidence="2 3">
    <name type="scientific">Aquipseudomonas alcaligenes</name>
    <name type="common">Pseudomonas alcaligenes</name>
    <dbReference type="NCBI Taxonomy" id="43263"/>
    <lineage>
        <taxon>Bacteria</taxon>
        <taxon>Pseudomonadati</taxon>
        <taxon>Pseudomonadota</taxon>
        <taxon>Gammaproteobacteria</taxon>
        <taxon>Pseudomonadales</taxon>
        <taxon>Pseudomonadaceae</taxon>
        <taxon>Aquipseudomonas</taxon>
    </lineage>
</organism>
<protein>
    <submittedName>
        <fullName evidence="2">Pilus assembly protein TadG</fullName>
    </submittedName>
</protein>
<comment type="caution">
    <text evidence="2">The sequence shown here is derived from an EMBL/GenBank/DDBJ whole genome shotgun (WGS) entry which is preliminary data.</text>
</comment>
<evidence type="ECO:0000313" key="2">
    <source>
        <dbReference type="EMBL" id="MBC9250482.1"/>
    </source>
</evidence>
<dbReference type="EMBL" id="LZEU01000001">
    <property type="protein sequence ID" value="MBC9250482.1"/>
    <property type="molecule type" value="Genomic_DNA"/>
</dbReference>
<keyword evidence="3" id="KW-1185">Reference proteome</keyword>
<dbReference type="InterPro" id="IPR012495">
    <property type="entry name" value="TadE-like_dom"/>
</dbReference>
<name>A0ABR7RYS8_AQUAC</name>